<dbReference type="InterPro" id="IPR015943">
    <property type="entry name" value="WD40/YVTN_repeat-like_dom_sf"/>
</dbReference>
<keyword evidence="2 9" id="KW-0853">WD repeat</keyword>
<evidence type="ECO:0000256" key="1">
    <source>
        <dbReference type="ARBA" id="ARBA00004123"/>
    </source>
</evidence>
<feature type="repeat" description="WD" evidence="9">
    <location>
        <begin position="516"/>
        <end position="547"/>
    </location>
</feature>
<evidence type="ECO:0000256" key="9">
    <source>
        <dbReference type="PROSITE-ProRule" id="PRU00221"/>
    </source>
</evidence>
<feature type="repeat" description="WD" evidence="9">
    <location>
        <begin position="548"/>
        <end position="581"/>
    </location>
</feature>
<evidence type="ECO:0000256" key="7">
    <source>
        <dbReference type="ARBA" id="ARBA00023242"/>
    </source>
</evidence>
<dbReference type="Gene3D" id="2.130.10.10">
    <property type="entry name" value="YVTN repeat-like/Quinoprotein amine dehydrogenase"/>
    <property type="match status" value="1"/>
</dbReference>
<keyword evidence="5" id="KW-0677">Repeat</keyword>
<dbReference type="GO" id="GO:0071013">
    <property type="term" value="C:catalytic step 2 spliceosome"/>
    <property type="evidence" value="ECO:0007669"/>
    <property type="project" value="InterPro"/>
</dbReference>
<dbReference type="AlphaFoldDB" id="A0AAD1U8A6"/>
<feature type="repeat" description="WD" evidence="9">
    <location>
        <begin position="416"/>
        <end position="448"/>
    </location>
</feature>
<feature type="region of interest" description="Disordered" evidence="10">
    <location>
        <begin position="1"/>
        <end position="41"/>
    </location>
</feature>
<keyword evidence="4" id="KW-0747">Spliceosome</keyword>
<protein>
    <recommendedName>
        <fullName evidence="8">Pre-mRNA-processing factor 17</fullName>
    </recommendedName>
</protein>
<dbReference type="PRINTS" id="PR00320">
    <property type="entry name" value="GPROTEINBRPT"/>
</dbReference>
<dbReference type="FunFam" id="2.130.10.10:FF:000034">
    <property type="entry name" value="Pre-mRNA-processing factor 17, putative"/>
    <property type="match status" value="1"/>
</dbReference>
<dbReference type="InterPro" id="IPR032847">
    <property type="entry name" value="PRPF17"/>
</dbReference>
<feature type="repeat" description="WD" evidence="9">
    <location>
        <begin position="286"/>
        <end position="320"/>
    </location>
</feature>
<dbReference type="SMART" id="SM00320">
    <property type="entry name" value="WD40"/>
    <property type="match status" value="7"/>
</dbReference>
<feature type="repeat" description="WD" evidence="9">
    <location>
        <begin position="330"/>
        <end position="371"/>
    </location>
</feature>
<evidence type="ECO:0000313" key="11">
    <source>
        <dbReference type="EMBL" id="CAI2363798.1"/>
    </source>
</evidence>
<evidence type="ECO:0000256" key="3">
    <source>
        <dbReference type="ARBA" id="ARBA00022664"/>
    </source>
</evidence>
<dbReference type="Pfam" id="PF00400">
    <property type="entry name" value="WD40"/>
    <property type="match status" value="5"/>
</dbReference>
<name>A0AAD1U8A6_EUPCR</name>
<keyword evidence="3" id="KW-0507">mRNA processing</keyword>
<keyword evidence="7" id="KW-0539">Nucleus</keyword>
<feature type="compositionally biased region" description="Basic and acidic residues" evidence="10">
    <location>
        <begin position="198"/>
        <end position="229"/>
    </location>
</feature>
<dbReference type="PROSITE" id="PS50294">
    <property type="entry name" value="WD_REPEATS_REGION"/>
    <property type="match status" value="4"/>
</dbReference>
<evidence type="ECO:0000256" key="2">
    <source>
        <dbReference type="ARBA" id="ARBA00022574"/>
    </source>
</evidence>
<dbReference type="InterPro" id="IPR020472">
    <property type="entry name" value="WD40_PAC1"/>
</dbReference>
<dbReference type="PANTHER" id="PTHR43979">
    <property type="entry name" value="PRE-MRNA-PROCESSING FACTOR 17"/>
    <property type="match status" value="1"/>
</dbReference>
<evidence type="ECO:0000256" key="6">
    <source>
        <dbReference type="ARBA" id="ARBA00023187"/>
    </source>
</evidence>
<feature type="region of interest" description="Disordered" evidence="10">
    <location>
        <begin position="198"/>
        <end position="240"/>
    </location>
</feature>
<dbReference type="CDD" id="cd00200">
    <property type="entry name" value="WD40"/>
    <property type="match status" value="1"/>
</dbReference>
<dbReference type="SUPFAM" id="SSF50978">
    <property type="entry name" value="WD40 repeat-like"/>
    <property type="match status" value="1"/>
</dbReference>
<dbReference type="GO" id="GO:0003729">
    <property type="term" value="F:mRNA binding"/>
    <property type="evidence" value="ECO:0007669"/>
    <property type="project" value="TreeGrafter"/>
</dbReference>
<dbReference type="PANTHER" id="PTHR43979:SF1">
    <property type="entry name" value="PRE-MRNA-PROCESSING FACTOR 17"/>
    <property type="match status" value="1"/>
</dbReference>
<proteinExistence type="predicted"/>
<evidence type="ECO:0000256" key="5">
    <source>
        <dbReference type="ARBA" id="ARBA00022737"/>
    </source>
</evidence>
<sequence>MDKLLAYSDDSSEDQLKDTKPKDQKQDNATSVDPKAAQNNEEFQDLNDLINEEGLGIDHDLDISDLQKAQMNRKKNKFYTSNEVSTRKNHTSGHVEEYHLSSAKFDEQFYTFENFGHAQDPTINRGGGTVNAEGYRKVDYQKDAHGPKSKTTIDYKKELRKKRKREGEAGQEDFLGPWAFYQGEEDFREQKVIKTELQKKTEETHENRRQEKLEEKQREEALEYQQKVESEEEEEKEVEEKPAVRSYSILHLKNKGEEGKSFLAPPSGIETGSHECFIPKKWTHTYSGHSKGVQCIKFFPKYGHYLFSASHDGRVKLWDVMTHKKCVRTYIGHTESVRDISLTNNGRHFISAGYDKYVQHWDTESGKVIHSYNIKSIPFCCTFHPSGDQQNIFLVGSQNKKILQFDSRTAQGVQKYEEHLGSINTVTFVEDYKRFVSTADDKKIFVWEFGIPIVVKHISEPDMHAIPSATLHPNRKYFAGQSMDNKVVIYDCKGSFKINRKKKFAGHKNAGYACGLSFSPNGQFLSSGDSDGKLWFWDWKSGRNYRTIKAHDKVCIDVAWHPIDPSKVATCSWDGTIKIWD</sequence>
<keyword evidence="12" id="KW-1185">Reference proteome</keyword>
<keyword evidence="6" id="KW-0508">mRNA splicing</keyword>
<organism evidence="11 12">
    <name type="scientific">Euplotes crassus</name>
    <dbReference type="NCBI Taxonomy" id="5936"/>
    <lineage>
        <taxon>Eukaryota</taxon>
        <taxon>Sar</taxon>
        <taxon>Alveolata</taxon>
        <taxon>Ciliophora</taxon>
        <taxon>Intramacronucleata</taxon>
        <taxon>Spirotrichea</taxon>
        <taxon>Hypotrichia</taxon>
        <taxon>Euplotida</taxon>
        <taxon>Euplotidae</taxon>
        <taxon>Moneuplotes</taxon>
    </lineage>
</organism>
<evidence type="ECO:0000313" key="12">
    <source>
        <dbReference type="Proteomes" id="UP001295684"/>
    </source>
</evidence>
<gene>
    <name evidence="11" type="ORF">ECRASSUSDP1_LOCUS5137</name>
</gene>
<feature type="compositionally biased region" description="Polar residues" evidence="10">
    <location>
        <begin position="27"/>
        <end position="41"/>
    </location>
</feature>
<dbReference type="InterPro" id="IPR019775">
    <property type="entry name" value="WD40_repeat_CS"/>
</dbReference>
<accession>A0AAD1U8A6</accession>
<evidence type="ECO:0000256" key="8">
    <source>
        <dbReference type="ARBA" id="ARBA00068146"/>
    </source>
</evidence>
<dbReference type="EMBL" id="CAMPGE010004947">
    <property type="protein sequence ID" value="CAI2363798.1"/>
    <property type="molecule type" value="Genomic_DNA"/>
</dbReference>
<feature type="compositionally biased region" description="Basic and acidic residues" evidence="10">
    <location>
        <begin position="14"/>
        <end position="26"/>
    </location>
</feature>
<comment type="caution">
    <text evidence="11">The sequence shown here is derived from an EMBL/GenBank/DDBJ whole genome shotgun (WGS) entry which is preliminary data.</text>
</comment>
<evidence type="ECO:0000256" key="10">
    <source>
        <dbReference type="SAM" id="MobiDB-lite"/>
    </source>
</evidence>
<dbReference type="PROSITE" id="PS50082">
    <property type="entry name" value="WD_REPEATS_2"/>
    <property type="match status" value="5"/>
</dbReference>
<dbReference type="Proteomes" id="UP001295684">
    <property type="component" value="Unassembled WGS sequence"/>
</dbReference>
<dbReference type="InterPro" id="IPR036322">
    <property type="entry name" value="WD40_repeat_dom_sf"/>
</dbReference>
<dbReference type="PROSITE" id="PS00678">
    <property type="entry name" value="WD_REPEATS_1"/>
    <property type="match status" value="1"/>
</dbReference>
<reference evidence="11" key="1">
    <citation type="submission" date="2023-07" db="EMBL/GenBank/DDBJ databases">
        <authorList>
            <consortium name="AG Swart"/>
            <person name="Singh M."/>
            <person name="Singh A."/>
            <person name="Seah K."/>
            <person name="Emmerich C."/>
        </authorList>
    </citation>
    <scope>NUCLEOTIDE SEQUENCE</scope>
    <source>
        <strain evidence="11">DP1</strain>
    </source>
</reference>
<dbReference type="GO" id="GO:0000398">
    <property type="term" value="P:mRNA splicing, via spliceosome"/>
    <property type="evidence" value="ECO:0007669"/>
    <property type="project" value="InterPro"/>
</dbReference>
<evidence type="ECO:0000256" key="4">
    <source>
        <dbReference type="ARBA" id="ARBA00022728"/>
    </source>
</evidence>
<dbReference type="InterPro" id="IPR001680">
    <property type="entry name" value="WD40_rpt"/>
</dbReference>
<comment type="subcellular location">
    <subcellularLocation>
        <location evidence="1">Nucleus</location>
    </subcellularLocation>
</comment>